<evidence type="ECO:0000313" key="1">
    <source>
        <dbReference type="EMBL" id="CAG8661429.1"/>
    </source>
</evidence>
<evidence type="ECO:0000313" key="2">
    <source>
        <dbReference type="Proteomes" id="UP000789901"/>
    </source>
</evidence>
<accession>A0ABN7UU83</accession>
<dbReference type="Pfam" id="PF11901">
    <property type="entry name" value="DM9"/>
    <property type="match status" value="1"/>
</dbReference>
<dbReference type="PANTHER" id="PTHR31649:SF1">
    <property type="entry name" value="FARNESOIC ACID O-METHYL TRANSFERASE DOMAIN-CONTAINING PROTEIN"/>
    <property type="match status" value="1"/>
</dbReference>
<name>A0ABN7UU83_GIGMA</name>
<dbReference type="SMART" id="SM00696">
    <property type="entry name" value="DM9"/>
    <property type="match status" value="1"/>
</dbReference>
<organism evidence="1 2">
    <name type="scientific">Gigaspora margarita</name>
    <dbReference type="NCBI Taxonomy" id="4874"/>
    <lineage>
        <taxon>Eukaryota</taxon>
        <taxon>Fungi</taxon>
        <taxon>Fungi incertae sedis</taxon>
        <taxon>Mucoromycota</taxon>
        <taxon>Glomeromycotina</taxon>
        <taxon>Glomeromycetes</taxon>
        <taxon>Diversisporales</taxon>
        <taxon>Gigasporaceae</taxon>
        <taxon>Gigaspora</taxon>
    </lineage>
</organism>
<proteinExistence type="predicted"/>
<dbReference type="PANTHER" id="PTHR31649">
    <property type="entry name" value="AGAP009604-PA"/>
    <property type="match status" value="1"/>
</dbReference>
<comment type="caution">
    <text evidence="1">The sequence shown here is derived from an EMBL/GenBank/DDBJ whole genome shotgun (WGS) entry which is preliminary data.</text>
</comment>
<protein>
    <submittedName>
        <fullName evidence="1">42340_t:CDS:1</fullName>
    </submittedName>
</protein>
<sequence length="160" mass="18287">MAEFSSEKEHQTEKNQSIKSIQWVTSQNGKIPEKAYIFHGKVIGRGVYNHGVHIGYIDTSEGGLIIGWAGCKVLLHKYQVLVAENVELMWIKISGRLQITGVKAGSENDRFRHLYIARVYFGDQWYFGKIGLHLFGAHFVPKGSNHEHVLKDYEVLYKIL</sequence>
<dbReference type="Proteomes" id="UP000789901">
    <property type="component" value="Unassembled WGS sequence"/>
</dbReference>
<reference evidence="1 2" key="1">
    <citation type="submission" date="2021-06" db="EMBL/GenBank/DDBJ databases">
        <authorList>
            <person name="Kallberg Y."/>
            <person name="Tangrot J."/>
            <person name="Rosling A."/>
        </authorList>
    </citation>
    <scope>NUCLEOTIDE SEQUENCE [LARGE SCALE GENOMIC DNA]</scope>
    <source>
        <strain evidence="1 2">120-4 pot B 10/14</strain>
    </source>
</reference>
<dbReference type="EMBL" id="CAJVQB010005422">
    <property type="protein sequence ID" value="CAG8661429.1"/>
    <property type="molecule type" value="Genomic_DNA"/>
</dbReference>
<gene>
    <name evidence="1" type="ORF">GMARGA_LOCUS9902</name>
</gene>
<dbReference type="InterPro" id="IPR006616">
    <property type="entry name" value="DM9_repeat"/>
</dbReference>
<keyword evidence="2" id="KW-1185">Reference proteome</keyword>